<evidence type="ECO:0000313" key="1">
    <source>
        <dbReference type="EMBL" id="KIU21620.1"/>
    </source>
</evidence>
<protein>
    <submittedName>
        <fullName evidence="1">Uncharacterized protein</fullName>
    </submittedName>
</protein>
<comment type="caution">
    <text evidence="1">The sequence shown here is derived from an EMBL/GenBank/DDBJ whole genome shotgun (WGS) entry which is preliminary data.</text>
</comment>
<dbReference type="OrthoDB" id="2146302at2"/>
<dbReference type="EMBL" id="JWHU01000007">
    <property type="protein sequence ID" value="KIU21620.1"/>
    <property type="molecule type" value="Genomic_DNA"/>
</dbReference>
<gene>
    <name evidence="1" type="ORF">QX99_00701</name>
</gene>
<evidence type="ECO:0000313" key="2">
    <source>
        <dbReference type="Proteomes" id="UP000032287"/>
    </source>
</evidence>
<dbReference type="STRING" id="137591.AO080_01365"/>
<dbReference type="KEGG" id="wcb:AO080_01365"/>
<organism evidence="1 2">
    <name type="scientific">Weissella cibaria</name>
    <dbReference type="NCBI Taxonomy" id="137591"/>
    <lineage>
        <taxon>Bacteria</taxon>
        <taxon>Bacillati</taxon>
        <taxon>Bacillota</taxon>
        <taxon>Bacilli</taxon>
        <taxon>Lactobacillales</taxon>
        <taxon>Lactobacillaceae</taxon>
        <taxon>Weissella</taxon>
    </lineage>
</organism>
<keyword evidence="2" id="KW-1185">Reference proteome</keyword>
<accession>A0A0D1LNA8</accession>
<reference evidence="1" key="1">
    <citation type="journal article" date="2015" name="Microbiology (Mosc.)">
        <title>Genomics of the Weissella cibaria species with an examination of its metabolic traits.</title>
        <authorList>
            <person name="Lynch K.M."/>
            <person name="Lucid A."/>
            <person name="Arendt E.K."/>
            <person name="Sleator R.D."/>
            <person name="Lucey B."/>
            <person name="Coffey A."/>
        </authorList>
    </citation>
    <scope>NUCLEOTIDE SEQUENCE [LARGE SCALE GENOMIC DNA]</scope>
    <source>
        <strain evidence="1">MG1</strain>
    </source>
</reference>
<dbReference type="RefSeq" id="WP_043708134.1">
    <property type="nucleotide sequence ID" value="NZ_CP012873.1"/>
</dbReference>
<sequence length="87" mass="10078">MKATINNSQVDAWRITTTDDMPDWVITAFNRKLIWWNTPEKDALVVATPRLGVSMGTTGWYLIKSPENTYRVISEKSFHKDYQLVSE</sequence>
<dbReference type="PATRIC" id="fig|137591.25.peg.674"/>
<proteinExistence type="predicted"/>
<name>A0A0D1LNA8_9LACO</name>
<dbReference type="AlphaFoldDB" id="A0A0D1LNA8"/>
<dbReference type="Proteomes" id="UP000032287">
    <property type="component" value="Unassembled WGS sequence"/>
</dbReference>